<evidence type="ECO:0000313" key="2">
    <source>
        <dbReference type="Proteomes" id="UP000233440"/>
    </source>
</evidence>
<protein>
    <submittedName>
        <fullName evidence="1">Uncharacterized protein</fullName>
    </submittedName>
</protein>
<comment type="caution">
    <text evidence="1">The sequence shown here is derived from an EMBL/GenBank/DDBJ whole genome shotgun (WGS) entry which is preliminary data.</text>
</comment>
<accession>A0A2N3LNL2</accession>
<sequence length="66" mass="7788">MAHVRANCKNPSQTISFQPNIYEAAENYLYDHRKKNFSHSVNELIAYGLKYVALMEKKKERERLLS</sequence>
<proteinExistence type="predicted"/>
<reference evidence="1 2" key="1">
    <citation type="submission" date="2017-11" db="EMBL/GenBank/DDBJ databases">
        <title>Bacillus camelliae sp. nov., isolated from pu'er tea.</title>
        <authorList>
            <person name="Niu L."/>
        </authorList>
    </citation>
    <scope>NUCLEOTIDE SEQUENCE [LARGE SCALE GENOMIC DNA]</scope>
    <source>
        <strain evidence="1 2">7578-1</strain>
    </source>
</reference>
<name>A0A2N3LNL2_9BACI</name>
<dbReference type="OrthoDB" id="2941186at2"/>
<organism evidence="1 2">
    <name type="scientific">Heyndrickxia camelliae</name>
    <dbReference type="NCBI Taxonomy" id="1707093"/>
    <lineage>
        <taxon>Bacteria</taxon>
        <taxon>Bacillati</taxon>
        <taxon>Bacillota</taxon>
        <taxon>Bacilli</taxon>
        <taxon>Bacillales</taxon>
        <taxon>Bacillaceae</taxon>
        <taxon>Heyndrickxia</taxon>
    </lineage>
</organism>
<gene>
    <name evidence="1" type="ORF">CWO92_07080</name>
</gene>
<keyword evidence="2" id="KW-1185">Reference proteome</keyword>
<evidence type="ECO:0000313" key="1">
    <source>
        <dbReference type="EMBL" id="PKR86129.1"/>
    </source>
</evidence>
<dbReference type="AlphaFoldDB" id="A0A2N3LNL2"/>
<dbReference type="Proteomes" id="UP000233440">
    <property type="component" value="Unassembled WGS sequence"/>
</dbReference>
<dbReference type="EMBL" id="PIQO01000003">
    <property type="protein sequence ID" value="PKR86129.1"/>
    <property type="molecule type" value="Genomic_DNA"/>
</dbReference>
<dbReference type="RefSeq" id="WP_101353498.1">
    <property type="nucleotide sequence ID" value="NZ_PIQO01000003.1"/>
</dbReference>